<organism evidence="3 4">
    <name type="scientific">Denitromonas halophila</name>
    <dbReference type="NCBI Taxonomy" id="1629404"/>
    <lineage>
        <taxon>Bacteria</taxon>
        <taxon>Pseudomonadati</taxon>
        <taxon>Pseudomonadota</taxon>
        <taxon>Betaproteobacteria</taxon>
        <taxon>Rhodocyclales</taxon>
        <taxon>Zoogloeaceae</taxon>
        <taxon>Denitromonas</taxon>
    </lineage>
</organism>
<reference evidence="3 4" key="1">
    <citation type="submission" date="2019-07" db="EMBL/GenBank/DDBJ databases">
        <title>The pathways for chlorine oxyanion respiration interact through the shared metabolite chlorate.</title>
        <authorList>
            <person name="Barnum T.P."/>
            <person name="Cheng Y."/>
            <person name="Hill K.A."/>
            <person name="Lucas L.N."/>
            <person name="Carlson H.K."/>
            <person name="Coates J.D."/>
        </authorList>
    </citation>
    <scope>NUCLEOTIDE SEQUENCE [LARGE SCALE GENOMIC DNA]</scope>
    <source>
        <strain evidence="3 4">SFB-3</strain>
    </source>
</reference>
<keyword evidence="1" id="KW-0812">Transmembrane</keyword>
<dbReference type="RefSeq" id="WP_144309862.1">
    <property type="nucleotide sequence ID" value="NZ_VMNK01000011.1"/>
</dbReference>
<evidence type="ECO:0000313" key="4">
    <source>
        <dbReference type="Proteomes" id="UP000319502"/>
    </source>
</evidence>
<evidence type="ECO:0000313" key="3">
    <source>
        <dbReference type="EMBL" id="TVO55235.1"/>
    </source>
</evidence>
<gene>
    <name evidence="3" type="ORF">FHP91_12160</name>
</gene>
<dbReference type="OrthoDB" id="9810918at2"/>
<keyword evidence="4" id="KW-1185">Reference proteome</keyword>
<dbReference type="InterPro" id="IPR007621">
    <property type="entry name" value="TPM_dom"/>
</dbReference>
<name>A0A557QQP4_9RHOO</name>
<accession>A0A557QQP4</accession>
<proteinExistence type="predicted"/>
<feature type="transmembrane region" description="Helical" evidence="1">
    <location>
        <begin position="232"/>
        <end position="249"/>
    </location>
</feature>
<dbReference type="PANTHER" id="PTHR30373">
    <property type="entry name" value="UPF0603 PROTEIN YGCG"/>
    <property type="match status" value="1"/>
</dbReference>
<dbReference type="Gene3D" id="3.10.310.50">
    <property type="match status" value="1"/>
</dbReference>
<comment type="caution">
    <text evidence="3">The sequence shown here is derived from an EMBL/GenBank/DDBJ whole genome shotgun (WGS) entry which is preliminary data.</text>
</comment>
<keyword evidence="1" id="KW-1133">Transmembrane helix</keyword>
<keyword evidence="1" id="KW-0472">Membrane</keyword>
<dbReference type="Pfam" id="PF04536">
    <property type="entry name" value="TPM_phosphatase"/>
    <property type="match status" value="1"/>
</dbReference>
<evidence type="ECO:0000256" key="1">
    <source>
        <dbReference type="SAM" id="Phobius"/>
    </source>
</evidence>
<protein>
    <submittedName>
        <fullName evidence="3">YgcG family protein</fullName>
    </submittedName>
</protein>
<feature type="domain" description="TPM" evidence="2">
    <location>
        <begin position="42"/>
        <end position="165"/>
    </location>
</feature>
<dbReference type="PANTHER" id="PTHR30373:SF2">
    <property type="entry name" value="UPF0603 PROTEIN YGCG"/>
    <property type="match status" value="1"/>
</dbReference>
<dbReference type="AlphaFoldDB" id="A0A557QQP4"/>
<dbReference type="Proteomes" id="UP000319502">
    <property type="component" value="Unassembled WGS sequence"/>
</dbReference>
<dbReference type="EMBL" id="VMNK01000011">
    <property type="protein sequence ID" value="TVO55235.1"/>
    <property type="molecule type" value="Genomic_DNA"/>
</dbReference>
<evidence type="ECO:0000259" key="2">
    <source>
        <dbReference type="Pfam" id="PF04536"/>
    </source>
</evidence>
<sequence>MQRRTGARAALALWLCLLCFAMLPRIGVAQALQAIPALEARVTDLTGSLTGAERDTLEQRLAAFEQTKGSQIALLIVPTTQPEAIEQYSIRVVDAWQLGRDDIDDGVLLLVAKNDRKLRIEVGRGLEGVIPDAIAKRIIAERISPAFREGRFADGLSDGVDAILARIQGEPLPPPSRASVSVDGVLDLLVQTVFVAFIAAPILRSIFGRLVGAGVGAVGGGLWWFLSTSVLTLGGVGALIAALAVILLGSGRGGGPWTTGSGHGGGFGSRGGGWSSGGGGFSGGGGGFSGGGGGFSGGGASGGW</sequence>
<feature type="transmembrane region" description="Helical" evidence="1">
    <location>
        <begin position="210"/>
        <end position="226"/>
    </location>
</feature>